<evidence type="ECO:0000313" key="2">
    <source>
        <dbReference type="Proteomes" id="UP000237351"/>
    </source>
</evidence>
<evidence type="ECO:0008006" key="3">
    <source>
        <dbReference type="Google" id="ProtNLM"/>
    </source>
</evidence>
<dbReference type="InterPro" id="IPR043504">
    <property type="entry name" value="Peptidase_S1_PA_chymotrypsin"/>
</dbReference>
<reference evidence="1 2" key="1">
    <citation type="submission" date="2014-06" db="EMBL/GenBank/DDBJ databases">
        <title>The genome of the endonuclear symbiont Nucleicultrix amoebiphila.</title>
        <authorList>
            <person name="Schulz F."/>
            <person name="Horn M."/>
        </authorList>
    </citation>
    <scope>NUCLEOTIDE SEQUENCE [LARGE SCALE GENOMIC DNA]</scope>
    <source>
        <strain evidence="1 2">FS5</strain>
    </source>
</reference>
<dbReference type="RefSeq" id="WP_085784271.1">
    <property type="nucleotide sequence ID" value="NZ_CP008743.1"/>
</dbReference>
<dbReference type="InterPro" id="IPR009003">
    <property type="entry name" value="Peptidase_S1_PA"/>
</dbReference>
<dbReference type="Proteomes" id="UP000237351">
    <property type="component" value="Chromosome"/>
</dbReference>
<dbReference type="SUPFAM" id="SSF50494">
    <property type="entry name" value="Trypsin-like serine proteases"/>
    <property type="match status" value="1"/>
</dbReference>
<organism evidence="1 2">
    <name type="scientific">Candidatus Nucleicultrix amoebiphila FS5</name>
    <dbReference type="NCBI Taxonomy" id="1414854"/>
    <lineage>
        <taxon>Bacteria</taxon>
        <taxon>Pseudomonadati</taxon>
        <taxon>Pseudomonadota</taxon>
        <taxon>Alphaproteobacteria</taxon>
        <taxon>Holosporales</taxon>
        <taxon>Candidatus Nucleicultricaceae</taxon>
        <taxon>Candidatus Nucleicultrix</taxon>
    </lineage>
</organism>
<dbReference type="Pfam" id="PF13365">
    <property type="entry name" value="Trypsin_2"/>
    <property type="match status" value="1"/>
</dbReference>
<gene>
    <name evidence="1" type="ORF">GQ61_05165</name>
</gene>
<protein>
    <recommendedName>
        <fullName evidence="3">Serine protease</fullName>
    </recommendedName>
</protein>
<dbReference type="EMBL" id="CP008743">
    <property type="protein sequence ID" value="ARN84781.1"/>
    <property type="molecule type" value="Genomic_DNA"/>
</dbReference>
<keyword evidence="2" id="KW-1185">Reference proteome</keyword>
<dbReference type="OrthoDB" id="8480454at2"/>
<proteinExistence type="predicted"/>
<dbReference type="KEGG" id="naf:GQ61_05165"/>
<dbReference type="Gene3D" id="2.40.10.10">
    <property type="entry name" value="Trypsin-like serine proteases"/>
    <property type="match status" value="2"/>
</dbReference>
<dbReference type="STRING" id="1414854.GQ61_05165"/>
<accession>A0A1W6N4S1</accession>
<sequence>MITSNVLHRVFNILCGDQIGTCFTIDVDDRQYVITAKHLLEKWDGSSSMKIFHENFWKDIQLTLVGHCNGDIDISILKAEIQLSPNFLLEASSANMGYGQDVYFLGFPYGMQGNIGKLNRDFPLPFVKKAIVSCMQFLEDGTQIFYLDGHNNPGFSGGPIIFKEYNKSDFKVASVISGYKSTEESIFQGENEVPLVYKYNTGIIISYGIKHAVDIITSNPIGYKLTS</sequence>
<evidence type="ECO:0000313" key="1">
    <source>
        <dbReference type="EMBL" id="ARN84781.1"/>
    </source>
</evidence>
<dbReference type="AlphaFoldDB" id="A0A1W6N4S1"/>
<name>A0A1W6N4S1_9PROT</name>